<dbReference type="EC" id="2.7.7.3" evidence="9"/>
<dbReference type="NCBIfam" id="TIGR01510">
    <property type="entry name" value="coaD_prev_kdtB"/>
    <property type="match status" value="1"/>
</dbReference>
<dbReference type="Proteomes" id="UP000009234">
    <property type="component" value="Chromosome"/>
</dbReference>
<comment type="subcellular location">
    <subcellularLocation>
        <location evidence="9">Cytoplasm</location>
    </subcellularLocation>
</comment>
<organism evidence="11 12">
    <name type="scientific">Desulforamulus ruminis (strain ATCC 23193 / DSM 2154 / NCIMB 8452 / DL)</name>
    <name type="common">Desulfotomaculum ruminis</name>
    <dbReference type="NCBI Taxonomy" id="696281"/>
    <lineage>
        <taxon>Bacteria</taxon>
        <taxon>Bacillati</taxon>
        <taxon>Bacillota</taxon>
        <taxon>Clostridia</taxon>
        <taxon>Eubacteriales</taxon>
        <taxon>Peptococcaceae</taxon>
        <taxon>Desulforamulus</taxon>
    </lineage>
</organism>
<keyword evidence="6 9" id="KW-0460">Magnesium</keyword>
<comment type="function">
    <text evidence="9">Reversibly transfers an adenylyl group from ATP to 4'-phosphopantetheine, yielding dephospho-CoA (dPCoA) and pyrophosphate.</text>
</comment>
<keyword evidence="1 9" id="KW-0963">Cytoplasm</keyword>
<evidence type="ECO:0000256" key="7">
    <source>
        <dbReference type="ARBA" id="ARBA00022993"/>
    </source>
</evidence>
<evidence type="ECO:0000256" key="4">
    <source>
        <dbReference type="ARBA" id="ARBA00022741"/>
    </source>
</evidence>
<dbReference type="Pfam" id="PF01467">
    <property type="entry name" value="CTP_transf_like"/>
    <property type="match status" value="1"/>
</dbReference>
<feature type="binding site" evidence="9">
    <location>
        <position position="74"/>
    </location>
    <ligand>
        <name>substrate</name>
    </ligand>
</feature>
<keyword evidence="7 9" id="KW-0173">Coenzyme A biosynthesis</keyword>
<reference evidence="12" key="1">
    <citation type="submission" date="2011-05" db="EMBL/GenBank/DDBJ databases">
        <title>Complete sequence of Desulfotomaculum ruminis DSM 2154.</title>
        <authorList>
            <person name="Lucas S."/>
            <person name="Copeland A."/>
            <person name="Lapidus A."/>
            <person name="Cheng J.-F."/>
            <person name="Goodwin L."/>
            <person name="Pitluck S."/>
            <person name="Lu M."/>
            <person name="Detter J.C."/>
            <person name="Han C."/>
            <person name="Tapia R."/>
            <person name="Land M."/>
            <person name="Hauser L."/>
            <person name="Kyrpides N."/>
            <person name="Ivanova N."/>
            <person name="Mikhailova N."/>
            <person name="Pagani I."/>
            <person name="Stams A.J.M."/>
            <person name="Plugge C.M."/>
            <person name="Muyzer G."/>
            <person name="Kuever J."/>
            <person name="Parshina S.N."/>
            <person name="Ivanova A.E."/>
            <person name="Nazina T.N."/>
            <person name="Brambilla E."/>
            <person name="Spring S."/>
            <person name="Klenk H.-P."/>
            <person name="Woyke T."/>
        </authorList>
    </citation>
    <scope>NUCLEOTIDE SEQUENCE [LARGE SCALE GENOMIC DNA]</scope>
    <source>
        <strain evidence="12">ATCC 23193 / DSM 2154 / NCIB 8452 / DL</strain>
    </source>
</reference>
<keyword evidence="3 9" id="KW-0548">Nucleotidyltransferase</keyword>
<comment type="pathway">
    <text evidence="9">Cofactor biosynthesis; coenzyme A biosynthesis; CoA from (R)-pantothenate: step 4/5.</text>
</comment>
<keyword evidence="12" id="KW-1185">Reference proteome</keyword>
<dbReference type="GO" id="GO:0004595">
    <property type="term" value="F:pantetheine-phosphate adenylyltransferase activity"/>
    <property type="evidence" value="ECO:0007669"/>
    <property type="project" value="UniProtKB-UniRule"/>
</dbReference>
<dbReference type="RefSeq" id="WP_013841748.1">
    <property type="nucleotide sequence ID" value="NC_015589.1"/>
</dbReference>
<evidence type="ECO:0000256" key="3">
    <source>
        <dbReference type="ARBA" id="ARBA00022695"/>
    </source>
</evidence>
<reference evidence="11 12" key="2">
    <citation type="journal article" date="2012" name="Stand. Genomic Sci.">
        <title>Complete genome sequence of the sulfate-reducing firmicute Desulfotomaculum ruminis type strain (DL(T)).</title>
        <authorList>
            <person name="Spring S."/>
            <person name="Visser M."/>
            <person name="Lu M."/>
            <person name="Copeland A."/>
            <person name="Lapidus A."/>
            <person name="Lucas S."/>
            <person name="Cheng J.F."/>
            <person name="Han C."/>
            <person name="Tapia R."/>
            <person name="Goodwin L.A."/>
            <person name="Pitluck S."/>
            <person name="Ivanova N."/>
            <person name="Land M."/>
            <person name="Hauser L."/>
            <person name="Larimer F."/>
            <person name="Rohde M."/>
            <person name="Goker M."/>
            <person name="Detter J.C."/>
            <person name="Kyrpides N.C."/>
            <person name="Woyke T."/>
            <person name="Schaap P.J."/>
            <person name="Plugge C.M."/>
            <person name="Muyzer G."/>
            <person name="Kuever J."/>
            <person name="Pereira I.A."/>
            <person name="Parshina S.N."/>
            <person name="Bernier-Latmani R."/>
            <person name="Stams A.J."/>
            <person name="Klenk H.P."/>
        </authorList>
    </citation>
    <scope>NUCLEOTIDE SEQUENCE [LARGE SCALE GENOMIC DNA]</scope>
    <source>
        <strain evidence="12">ATCC 23193 / DSM 2154 / NCIB 8452 / DL</strain>
    </source>
</reference>
<dbReference type="SUPFAM" id="SSF52374">
    <property type="entry name" value="Nucleotidylyl transferase"/>
    <property type="match status" value="1"/>
</dbReference>
<dbReference type="HAMAP" id="MF_00151">
    <property type="entry name" value="PPAT_bact"/>
    <property type="match status" value="1"/>
</dbReference>
<dbReference type="PANTHER" id="PTHR21342">
    <property type="entry name" value="PHOSPHOPANTETHEINE ADENYLYLTRANSFERASE"/>
    <property type="match status" value="1"/>
</dbReference>
<evidence type="ECO:0000313" key="12">
    <source>
        <dbReference type="Proteomes" id="UP000009234"/>
    </source>
</evidence>
<dbReference type="OrthoDB" id="9806661at2"/>
<keyword evidence="2 9" id="KW-0808">Transferase</keyword>
<gene>
    <name evidence="9" type="primary">coaD</name>
    <name evidence="11" type="ordered locus">Desru_1720</name>
</gene>
<dbReference type="UniPathway" id="UPA00241">
    <property type="reaction ID" value="UER00355"/>
</dbReference>
<feature type="site" description="Transition state stabilizer" evidence="9">
    <location>
        <position position="17"/>
    </location>
</feature>
<name>F6DSZ0_DESRL</name>
<comment type="catalytic activity">
    <reaction evidence="8 9">
        <text>(R)-4'-phosphopantetheine + ATP + H(+) = 3'-dephospho-CoA + diphosphate</text>
        <dbReference type="Rhea" id="RHEA:19801"/>
        <dbReference type="ChEBI" id="CHEBI:15378"/>
        <dbReference type="ChEBI" id="CHEBI:30616"/>
        <dbReference type="ChEBI" id="CHEBI:33019"/>
        <dbReference type="ChEBI" id="CHEBI:57328"/>
        <dbReference type="ChEBI" id="CHEBI:61723"/>
        <dbReference type="EC" id="2.7.7.3"/>
    </reaction>
</comment>
<evidence type="ECO:0000256" key="5">
    <source>
        <dbReference type="ARBA" id="ARBA00022840"/>
    </source>
</evidence>
<dbReference type="GO" id="GO:0005737">
    <property type="term" value="C:cytoplasm"/>
    <property type="evidence" value="ECO:0007669"/>
    <property type="project" value="UniProtKB-SubCell"/>
</dbReference>
<accession>F6DSZ0</accession>
<evidence type="ECO:0000256" key="9">
    <source>
        <dbReference type="HAMAP-Rule" id="MF_00151"/>
    </source>
</evidence>
<dbReference type="GO" id="GO:0005524">
    <property type="term" value="F:ATP binding"/>
    <property type="evidence" value="ECO:0007669"/>
    <property type="project" value="UniProtKB-KW"/>
</dbReference>
<evidence type="ECO:0000256" key="8">
    <source>
        <dbReference type="ARBA" id="ARBA00029346"/>
    </source>
</evidence>
<evidence type="ECO:0000256" key="1">
    <source>
        <dbReference type="ARBA" id="ARBA00022490"/>
    </source>
</evidence>
<dbReference type="KEGG" id="dru:Desru_1720"/>
<dbReference type="STRING" id="696281.Desru_1720"/>
<sequence>MRIGVYPGSFDPITNGHLDIIERSVLLFDCLIVAVAKNSQKIKPLFTVEERVDMLETILSKYPNVIVDSFDGLTVNYALKQSANVIVRGLRAITDFESEFVYALTNKKLAPELETLYLMTRAEYSFISSSIVKEVASYNGCLSAMVPEAVIQRLKQKFGYAK</sequence>
<dbReference type="eggNOG" id="COG0669">
    <property type="taxonomic scope" value="Bacteria"/>
</dbReference>
<comment type="subunit">
    <text evidence="9">Homohexamer.</text>
</comment>
<protein>
    <recommendedName>
        <fullName evidence="9">Phosphopantetheine adenylyltransferase</fullName>
        <ecNumber evidence="9">2.7.7.3</ecNumber>
    </recommendedName>
    <alternativeName>
        <fullName evidence="9">Dephospho-CoA pyrophosphorylase</fullName>
    </alternativeName>
    <alternativeName>
        <fullName evidence="9">Pantetheine-phosphate adenylyltransferase</fullName>
        <shortName evidence="9">PPAT</shortName>
    </alternativeName>
</protein>
<evidence type="ECO:0000256" key="2">
    <source>
        <dbReference type="ARBA" id="ARBA00022679"/>
    </source>
</evidence>
<feature type="binding site" evidence="9">
    <location>
        <position position="17"/>
    </location>
    <ligand>
        <name>ATP</name>
        <dbReference type="ChEBI" id="CHEBI:30616"/>
    </ligand>
</feature>
<proteinExistence type="inferred from homology"/>
<dbReference type="EMBL" id="CP002780">
    <property type="protein sequence ID" value="AEG59984.1"/>
    <property type="molecule type" value="Genomic_DNA"/>
</dbReference>
<dbReference type="CDD" id="cd02163">
    <property type="entry name" value="PPAT"/>
    <property type="match status" value="1"/>
</dbReference>
<feature type="binding site" evidence="9">
    <location>
        <position position="41"/>
    </location>
    <ligand>
        <name>substrate</name>
    </ligand>
</feature>
<feature type="binding site" evidence="9">
    <location>
        <begin position="89"/>
        <end position="91"/>
    </location>
    <ligand>
        <name>ATP</name>
        <dbReference type="ChEBI" id="CHEBI:30616"/>
    </ligand>
</feature>
<dbReference type="Gene3D" id="3.40.50.620">
    <property type="entry name" value="HUPs"/>
    <property type="match status" value="1"/>
</dbReference>
<comment type="similarity">
    <text evidence="9">Belongs to the bacterial CoaD family.</text>
</comment>
<comment type="cofactor">
    <cofactor evidence="9">
        <name>Mg(2+)</name>
        <dbReference type="ChEBI" id="CHEBI:18420"/>
    </cofactor>
</comment>
<evidence type="ECO:0000256" key="6">
    <source>
        <dbReference type="ARBA" id="ARBA00022842"/>
    </source>
</evidence>
<dbReference type="GO" id="GO:0015937">
    <property type="term" value="P:coenzyme A biosynthetic process"/>
    <property type="evidence" value="ECO:0007669"/>
    <property type="project" value="UniProtKB-UniRule"/>
</dbReference>
<evidence type="ECO:0000259" key="10">
    <source>
        <dbReference type="Pfam" id="PF01467"/>
    </source>
</evidence>
<dbReference type="HOGENOM" id="CLU_100149_0_1_9"/>
<dbReference type="InterPro" id="IPR004821">
    <property type="entry name" value="Cyt_trans-like"/>
</dbReference>
<feature type="domain" description="Cytidyltransferase-like" evidence="10">
    <location>
        <begin position="5"/>
        <end position="134"/>
    </location>
</feature>
<feature type="binding site" evidence="9">
    <location>
        <begin position="124"/>
        <end position="130"/>
    </location>
    <ligand>
        <name>ATP</name>
        <dbReference type="ChEBI" id="CHEBI:30616"/>
    </ligand>
</feature>
<dbReference type="NCBIfam" id="TIGR00125">
    <property type="entry name" value="cyt_tran_rel"/>
    <property type="match status" value="1"/>
</dbReference>
<feature type="binding site" evidence="9">
    <location>
        <begin position="9"/>
        <end position="10"/>
    </location>
    <ligand>
        <name>ATP</name>
        <dbReference type="ChEBI" id="CHEBI:30616"/>
    </ligand>
</feature>
<feature type="binding site" evidence="9">
    <location>
        <position position="99"/>
    </location>
    <ligand>
        <name>ATP</name>
        <dbReference type="ChEBI" id="CHEBI:30616"/>
    </ligand>
</feature>
<keyword evidence="4 9" id="KW-0547">Nucleotide-binding</keyword>
<dbReference type="AlphaFoldDB" id="F6DSZ0"/>
<feature type="binding site" evidence="9">
    <location>
        <position position="88"/>
    </location>
    <ligand>
        <name>substrate</name>
    </ligand>
</feature>
<dbReference type="PANTHER" id="PTHR21342:SF1">
    <property type="entry name" value="PHOSPHOPANTETHEINE ADENYLYLTRANSFERASE"/>
    <property type="match status" value="1"/>
</dbReference>
<keyword evidence="5 9" id="KW-0067">ATP-binding</keyword>
<dbReference type="InterPro" id="IPR014729">
    <property type="entry name" value="Rossmann-like_a/b/a_fold"/>
</dbReference>
<dbReference type="PRINTS" id="PR01020">
    <property type="entry name" value="LPSBIOSNTHSS"/>
</dbReference>
<feature type="binding site" evidence="9">
    <location>
        <position position="9"/>
    </location>
    <ligand>
        <name>substrate</name>
    </ligand>
</feature>
<evidence type="ECO:0000313" key="11">
    <source>
        <dbReference type="EMBL" id="AEG59984.1"/>
    </source>
</evidence>
<dbReference type="InterPro" id="IPR001980">
    <property type="entry name" value="PPAT"/>
</dbReference>